<dbReference type="SUPFAM" id="SSF49503">
    <property type="entry name" value="Cupredoxins"/>
    <property type="match status" value="1"/>
</dbReference>
<evidence type="ECO:0008006" key="3">
    <source>
        <dbReference type="Google" id="ProtNLM"/>
    </source>
</evidence>
<accession>A0A1H2ME90</accession>
<evidence type="ECO:0000313" key="1">
    <source>
        <dbReference type="EMBL" id="SDU91268.1"/>
    </source>
</evidence>
<protein>
    <recommendedName>
        <fullName evidence="3">EfeO-type cupredoxin-like domain-containing protein</fullName>
    </recommendedName>
</protein>
<gene>
    <name evidence="1" type="ORF">SAMN04488544_1866</name>
</gene>
<dbReference type="AlphaFoldDB" id="A0A1H2ME90"/>
<organism evidence="1 2">
    <name type="scientific">Microlunatus sagamiharensis</name>
    <dbReference type="NCBI Taxonomy" id="546874"/>
    <lineage>
        <taxon>Bacteria</taxon>
        <taxon>Bacillati</taxon>
        <taxon>Actinomycetota</taxon>
        <taxon>Actinomycetes</taxon>
        <taxon>Propionibacteriales</taxon>
        <taxon>Propionibacteriaceae</taxon>
        <taxon>Microlunatus</taxon>
    </lineage>
</organism>
<dbReference type="RefSeq" id="WP_091074180.1">
    <property type="nucleotide sequence ID" value="NZ_LT629799.1"/>
</dbReference>
<dbReference type="InterPro" id="IPR008972">
    <property type="entry name" value="Cupredoxin"/>
</dbReference>
<proteinExistence type="predicted"/>
<keyword evidence="2" id="KW-1185">Reference proteome</keyword>
<dbReference type="OrthoDB" id="3748691at2"/>
<reference evidence="2" key="1">
    <citation type="submission" date="2016-10" db="EMBL/GenBank/DDBJ databases">
        <authorList>
            <person name="Varghese N."/>
            <person name="Submissions S."/>
        </authorList>
    </citation>
    <scope>NUCLEOTIDE SEQUENCE [LARGE SCALE GENOMIC DNA]</scope>
    <source>
        <strain evidence="2">DSM 21743</strain>
    </source>
</reference>
<dbReference type="STRING" id="546874.SAMN04488544_1866"/>
<name>A0A1H2ME90_9ACTN</name>
<dbReference type="EMBL" id="LT629799">
    <property type="protein sequence ID" value="SDU91268.1"/>
    <property type="molecule type" value="Genomic_DNA"/>
</dbReference>
<evidence type="ECO:0000313" key="2">
    <source>
        <dbReference type="Proteomes" id="UP000198825"/>
    </source>
</evidence>
<dbReference type="Gene3D" id="2.60.40.420">
    <property type="entry name" value="Cupredoxins - blue copper proteins"/>
    <property type="match status" value="1"/>
</dbReference>
<dbReference type="PROSITE" id="PS51257">
    <property type="entry name" value="PROKAR_LIPOPROTEIN"/>
    <property type="match status" value="1"/>
</dbReference>
<dbReference type="Proteomes" id="UP000198825">
    <property type="component" value="Chromosome I"/>
</dbReference>
<sequence>MRTTTRWLGGLAAGLVLLGTAACNQPVDLPGSSGGGASSSASGALATLTIPITIAGGQVTPNGQKINASVGQPVVLQVTSDEADEIHAHTGGDGYELEVPAGTPTTGTFTPTSPGSFEIESHHLEKVIVVLNVS</sequence>